<organism evidence="1 2">
    <name type="scientific">Azospirillum himalayense</name>
    <dbReference type="NCBI Taxonomy" id="654847"/>
    <lineage>
        <taxon>Bacteria</taxon>
        <taxon>Pseudomonadati</taxon>
        <taxon>Pseudomonadota</taxon>
        <taxon>Alphaproteobacteria</taxon>
        <taxon>Rhodospirillales</taxon>
        <taxon>Azospirillaceae</taxon>
        <taxon>Azospirillum</taxon>
    </lineage>
</organism>
<proteinExistence type="predicted"/>
<evidence type="ECO:0000313" key="2">
    <source>
        <dbReference type="Proteomes" id="UP001596166"/>
    </source>
</evidence>
<accession>A0ABW0G3I3</accession>
<reference evidence="2" key="1">
    <citation type="journal article" date="2019" name="Int. J. Syst. Evol. Microbiol.">
        <title>The Global Catalogue of Microorganisms (GCM) 10K type strain sequencing project: providing services to taxonomists for standard genome sequencing and annotation.</title>
        <authorList>
            <consortium name="The Broad Institute Genomics Platform"/>
            <consortium name="The Broad Institute Genome Sequencing Center for Infectious Disease"/>
            <person name="Wu L."/>
            <person name="Ma J."/>
        </authorList>
    </citation>
    <scope>NUCLEOTIDE SEQUENCE [LARGE SCALE GENOMIC DNA]</scope>
    <source>
        <strain evidence="2">CCUG 58760</strain>
    </source>
</reference>
<dbReference type="RefSeq" id="WP_376994523.1">
    <property type="nucleotide sequence ID" value="NZ_JBHSLC010000010.1"/>
</dbReference>
<gene>
    <name evidence="1" type="ORF">ACFPMG_07290</name>
</gene>
<comment type="caution">
    <text evidence="1">The sequence shown here is derived from an EMBL/GenBank/DDBJ whole genome shotgun (WGS) entry which is preliminary data.</text>
</comment>
<name>A0ABW0G3I3_9PROT</name>
<evidence type="ECO:0000313" key="1">
    <source>
        <dbReference type="EMBL" id="MFC5354808.1"/>
    </source>
</evidence>
<keyword evidence="2" id="KW-1185">Reference proteome</keyword>
<dbReference type="Proteomes" id="UP001596166">
    <property type="component" value="Unassembled WGS sequence"/>
</dbReference>
<protein>
    <submittedName>
        <fullName evidence="1">Uncharacterized protein</fullName>
    </submittedName>
</protein>
<sequence length="99" mass="11037">MHQTVADVDQGDREHFLTIAACEIETCRTVNESAGPLVENQRLHQADMIQGRPERVALFLRMLAPSLWIVENFRYRHEPVCNDADAPGAATAICGTTFV</sequence>
<dbReference type="EMBL" id="JBHSLC010000010">
    <property type="protein sequence ID" value="MFC5354808.1"/>
    <property type="molecule type" value="Genomic_DNA"/>
</dbReference>